<dbReference type="Proteomes" id="UP000324222">
    <property type="component" value="Unassembled WGS sequence"/>
</dbReference>
<protein>
    <submittedName>
        <fullName evidence="1">Uncharacterized protein</fullName>
    </submittedName>
</protein>
<gene>
    <name evidence="1" type="ORF">E2C01_036380</name>
</gene>
<sequence>MARSVATHHLLSANHPQLVTSLKVCVAPQRNMPHTLRTPLKVRRCVCGGGNHLLPPPLTPTNNTQAV</sequence>
<dbReference type="AlphaFoldDB" id="A0A5B7FBW5"/>
<comment type="caution">
    <text evidence="1">The sequence shown here is derived from an EMBL/GenBank/DDBJ whole genome shotgun (WGS) entry which is preliminary data.</text>
</comment>
<proteinExistence type="predicted"/>
<keyword evidence="2" id="KW-1185">Reference proteome</keyword>
<evidence type="ECO:0000313" key="1">
    <source>
        <dbReference type="EMBL" id="MPC42749.1"/>
    </source>
</evidence>
<reference evidence="1 2" key="1">
    <citation type="submission" date="2019-05" db="EMBL/GenBank/DDBJ databases">
        <title>Another draft genome of Portunus trituberculatus and its Hox gene families provides insights of decapod evolution.</title>
        <authorList>
            <person name="Jeong J.-H."/>
            <person name="Song I."/>
            <person name="Kim S."/>
            <person name="Choi T."/>
            <person name="Kim D."/>
            <person name="Ryu S."/>
            <person name="Kim W."/>
        </authorList>
    </citation>
    <scope>NUCLEOTIDE SEQUENCE [LARGE SCALE GENOMIC DNA]</scope>
    <source>
        <tissue evidence="1">Muscle</tissue>
    </source>
</reference>
<name>A0A5B7FBW5_PORTR</name>
<organism evidence="1 2">
    <name type="scientific">Portunus trituberculatus</name>
    <name type="common">Swimming crab</name>
    <name type="synonym">Neptunus trituberculatus</name>
    <dbReference type="NCBI Taxonomy" id="210409"/>
    <lineage>
        <taxon>Eukaryota</taxon>
        <taxon>Metazoa</taxon>
        <taxon>Ecdysozoa</taxon>
        <taxon>Arthropoda</taxon>
        <taxon>Crustacea</taxon>
        <taxon>Multicrustacea</taxon>
        <taxon>Malacostraca</taxon>
        <taxon>Eumalacostraca</taxon>
        <taxon>Eucarida</taxon>
        <taxon>Decapoda</taxon>
        <taxon>Pleocyemata</taxon>
        <taxon>Brachyura</taxon>
        <taxon>Eubrachyura</taxon>
        <taxon>Portunoidea</taxon>
        <taxon>Portunidae</taxon>
        <taxon>Portuninae</taxon>
        <taxon>Portunus</taxon>
    </lineage>
</organism>
<evidence type="ECO:0000313" key="2">
    <source>
        <dbReference type="Proteomes" id="UP000324222"/>
    </source>
</evidence>
<accession>A0A5B7FBW5</accession>
<dbReference type="EMBL" id="VSRR010005558">
    <property type="protein sequence ID" value="MPC42749.1"/>
    <property type="molecule type" value="Genomic_DNA"/>
</dbReference>